<comment type="similarity">
    <text evidence="7">Belongs to the polysaccharide lyase 1 family.</text>
</comment>
<dbReference type="SUPFAM" id="SSF51126">
    <property type="entry name" value="Pectin lyase-like"/>
    <property type="match status" value="1"/>
</dbReference>
<dbReference type="GO" id="GO:0000272">
    <property type="term" value="P:polysaccharide catabolic process"/>
    <property type="evidence" value="ECO:0007669"/>
    <property type="project" value="UniProtKB-KW"/>
</dbReference>
<dbReference type="Pfam" id="PF00544">
    <property type="entry name" value="Pectate_lyase_4"/>
    <property type="match status" value="2"/>
</dbReference>
<comment type="catalytic activity">
    <reaction evidence="4">
        <text>Eliminative cleavage of (1-&gt;4)-alpha-D-galacturonan methyl ester to give oligosaccharides with 4-deoxy-6-O-methyl-alpha-D-galact-4-enuronosyl groups at their non-reducing ends.</text>
        <dbReference type="EC" id="4.2.2.10"/>
    </reaction>
</comment>
<evidence type="ECO:0000313" key="10">
    <source>
        <dbReference type="Proteomes" id="UP000324853"/>
    </source>
</evidence>
<dbReference type="InterPro" id="IPR045032">
    <property type="entry name" value="PEL"/>
</dbReference>
<evidence type="ECO:0000256" key="4">
    <source>
        <dbReference type="ARBA" id="ARBA00036818"/>
    </source>
</evidence>
<keyword evidence="10" id="KW-1185">Reference proteome</keyword>
<comment type="caution">
    <text evidence="9">The sequence shown here is derived from an EMBL/GenBank/DDBJ whole genome shotgun (WGS) entry which is preliminary data.</text>
</comment>
<dbReference type="EMBL" id="VSSR01000096">
    <property type="protein sequence ID" value="TYL71808.1"/>
    <property type="molecule type" value="Genomic_DNA"/>
</dbReference>
<evidence type="ECO:0000256" key="5">
    <source>
        <dbReference type="ARBA" id="ARBA00037631"/>
    </source>
</evidence>
<sequence length="419" mass="44887">MKDTMKHIKRSLRVLGGLAVVLGVSSVLGSNNVRLEALKGFGVGATGGLGGEVVQVRSTKDLNYELCRSYSFGYCNDNSPREIQVIGTIDFTGTEGRGEGQGCQYGRACPAPYNRESLLLMDGNDAHCDGKEKMLVGFDRAGKRPLEIGSNKTVIGVGPSATIKGKGLRLNGVSNVVIRNLTISDINNGVIFAGDAIAIARADLVWIDHNRFHNTGRQMIAGGFGPTTNITISWNDFDGSGTYSSYCNGEHYWNLLFLGVPQTITIANNYFHEISGRAPHIDGAQAIIHLVNNYFHNTNAQQSGGFFHAVDAGSSVQALIEGNYFDNIETPVKTGSGHIFGFLGKSSGTVQDICLTVLGRRCIENIATPVPRINGFRLDETVIRSFGALPRSSIPLPFRADDVPAVITAGAGPGHLESR</sequence>
<keyword evidence="1" id="KW-1015">Disulfide bond</keyword>
<protein>
    <recommendedName>
        <fullName evidence="6">pectin lyase</fullName>
        <ecNumber evidence="6">4.2.2.10</ecNumber>
    </recommendedName>
</protein>
<dbReference type="EC" id="4.2.2.10" evidence="6"/>
<dbReference type="PANTHER" id="PTHR31683">
    <property type="entry name" value="PECTATE LYASE 18-RELATED"/>
    <property type="match status" value="1"/>
</dbReference>
<evidence type="ECO:0000313" key="9">
    <source>
        <dbReference type="EMBL" id="TYL71808.1"/>
    </source>
</evidence>
<keyword evidence="7" id="KW-0624">Polysaccharide degradation</keyword>
<dbReference type="InterPro" id="IPR012334">
    <property type="entry name" value="Pectin_lyas_fold"/>
</dbReference>
<keyword evidence="7" id="KW-0964">Secreted</keyword>
<dbReference type="GO" id="GO:0030570">
    <property type="term" value="F:pectate lyase activity"/>
    <property type="evidence" value="ECO:0007669"/>
    <property type="project" value="InterPro"/>
</dbReference>
<keyword evidence="7" id="KW-0119">Carbohydrate metabolism</keyword>
<dbReference type="Gene3D" id="2.160.20.10">
    <property type="entry name" value="Single-stranded right-handed beta-helix, Pectin lyase-like"/>
    <property type="match status" value="1"/>
</dbReference>
<keyword evidence="3 7" id="KW-0456">Lyase</keyword>
<evidence type="ECO:0000256" key="6">
    <source>
        <dbReference type="ARBA" id="ARBA00039082"/>
    </source>
</evidence>
<dbReference type="AlphaFoldDB" id="A0A5S4VVB4"/>
<comment type="function">
    <text evidence="5">Pectinolytic enzymes consist of four classes of enzymes: pectin lyase, polygalacturonase, pectin methylesterase and rhamnogalacturonase. Among pectinolytic enzymes, pectin lyase is the most important in depolymerization of pectin, since it cleaves internal glycosidic bonds of highly methylated pectins.</text>
</comment>
<gene>
    <name evidence="9" type="ORF">FXB38_39650</name>
</gene>
<dbReference type="InterPro" id="IPR002022">
    <property type="entry name" value="Pec_lyase"/>
</dbReference>
<name>A0A5S4VVB4_9BRAD</name>
<organism evidence="9 10">
    <name type="scientific">Bradyrhizobium cytisi</name>
    <dbReference type="NCBI Taxonomy" id="515489"/>
    <lineage>
        <taxon>Bacteria</taxon>
        <taxon>Pseudomonadati</taxon>
        <taxon>Pseudomonadota</taxon>
        <taxon>Alphaproteobacteria</taxon>
        <taxon>Hyphomicrobiales</taxon>
        <taxon>Nitrobacteraceae</taxon>
        <taxon>Bradyrhizobium</taxon>
    </lineage>
</organism>
<evidence type="ECO:0000256" key="1">
    <source>
        <dbReference type="ARBA" id="ARBA00023157"/>
    </source>
</evidence>
<feature type="domain" description="Pectate lyase" evidence="8">
    <location>
        <begin position="111"/>
        <end position="331"/>
    </location>
</feature>
<dbReference type="GO" id="GO:0047490">
    <property type="term" value="F:pectin lyase activity"/>
    <property type="evidence" value="ECO:0007669"/>
    <property type="project" value="UniProtKB-EC"/>
</dbReference>
<evidence type="ECO:0000256" key="7">
    <source>
        <dbReference type="RuleBase" id="RU361173"/>
    </source>
</evidence>
<dbReference type="Proteomes" id="UP000324853">
    <property type="component" value="Unassembled WGS sequence"/>
</dbReference>
<reference evidence="9 10" key="1">
    <citation type="submission" date="2019-08" db="EMBL/GenBank/DDBJ databases">
        <title>Bradyrhizobium hipponensis sp. nov., a rhizobium isolated from a Lupinus angustifolius root nodule in Tunisia.</title>
        <authorList>
            <person name="Off K."/>
            <person name="Rejili M."/>
            <person name="Mars M."/>
            <person name="Brachmann A."/>
            <person name="Marin M."/>
        </authorList>
    </citation>
    <scope>NUCLEOTIDE SEQUENCE [LARGE SCALE GENOMIC DNA]</scope>
    <source>
        <strain evidence="9 10">CTAW11</strain>
    </source>
</reference>
<keyword evidence="2" id="KW-0325">Glycoprotein</keyword>
<dbReference type="InterPro" id="IPR011050">
    <property type="entry name" value="Pectin_lyase_fold/virulence"/>
</dbReference>
<accession>A0A5S4VVB4</accession>
<dbReference type="OrthoDB" id="9146392at2"/>
<comment type="subcellular location">
    <subcellularLocation>
        <location evidence="7">Secreted</location>
    </subcellularLocation>
</comment>
<evidence type="ECO:0000256" key="2">
    <source>
        <dbReference type="ARBA" id="ARBA00023180"/>
    </source>
</evidence>
<dbReference type="SMART" id="SM00656">
    <property type="entry name" value="Amb_all"/>
    <property type="match status" value="1"/>
</dbReference>
<dbReference type="GO" id="GO:0005576">
    <property type="term" value="C:extracellular region"/>
    <property type="evidence" value="ECO:0007669"/>
    <property type="project" value="UniProtKB-SubCell"/>
</dbReference>
<evidence type="ECO:0000259" key="8">
    <source>
        <dbReference type="SMART" id="SM00656"/>
    </source>
</evidence>
<dbReference type="PANTHER" id="PTHR31683:SF67">
    <property type="entry name" value="PECTIN LYASE F-RELATED"/>
    <property type="match status" value="1"/>
</dbReference>
<proteinExistence type="inferred from homology"/>
<evidence type="ECO:0000256" key="3">
    <source>
        <dbReference type="ARBA" id="ARBA00023239"/>
    </source>
</evidence>